<dbReference type="Gene3D" id="2.40.30.170">
    <property type="match status" value="1"/>
</dbReference>
<dbReference type="GO" id="GO:0015562">
    <property type="term" value="F:efflux transmembrane transporter activity"/>
    <property type="evidence" value="ECO:0007669"/>
    <property type="project" value="TreeGrafter"/>
</dbReference>
<organism evidence="6 7">
    <name type="scientific">Aliidiomarina taiwanensis</name>
    <dbReference type="NCBI Taxonomy" id="946228"/>
    <lineage>
        <taxon>Bacteria</taxon>
        <taxon>Pseudomonadati</taxon>
        <taxon>Pseudomonadota</taxon>
        <taxon>Gammaproteobacteria</taxon>
        <taxon>Alteromonadales</taxon>
        <taxon>Idiomarinaceae</taxon>
        <taxon>Aliidiomarina</taxon>
    </lineage>
</organism>
<accession>A0A432X7W0</accession>
<reference evidence="6 7" key="1">
    <citation type="journal article" date="2011" name="Front. Microbiol.">
        <title>Genomic signatures of strain selection and enhancement in Bacillus atrophaeus var. globigii, a historical biowarfare simulant.</title>
        <authorList>
            <person name="Gibbons H.S."/>
            <person name="Broomall S.M."/>
            <person name="McNew L.A."/>
            <person name="Daligault H."/>
            <person name="Chapman C."/>
            <person name="Bruce D."/>
            <person name="Karavis M."/>
            <person name="Krepps M."/>
            <person name="McGregor P.A."/>
            <person name="Hong C."/>
            <person name="Park K.H."/>
            <person name="Akmal A."/>
            <person name="Feldman A."/>
            <person name="Lin J.S."/>
            <person name="Chang W.E."/>
            <person name="Higgs B.W."/>
            <person name="Demirev P."/>
            <person name="Lindquist J."/>
            <person name="Liem A."/>
            <person name="Fochler E."/>
            <person name="Read T.D."/>
            <person name="Tapia R."/>
            <person name="Johnson S."/>
            <person name="Bishop-Lilly K.A."/>
            <person name="Detter C."/>
            <person name="Han C."/>
            <person name="Sozhamannan S."/>
            <person name="Rosenzweig C.N."/>
            <person name="Skowronski E.W."/>
        </authorList>
    </citation>
    <scope>NUCLEOTIDE SEQUENCE [LARGE SCALE GENOMIC DNA]</scope>
    <source>
        <strain evidence="6 7">AIT1</strain>
    </source>
</reference>
<dbReference type="Gene3D" id="2.40.420.20">
    <property type="match status" value="1"/>
</dbReference>
<feature type="domain" description="Multidrug resistance protein MdtA-like C-terminal permuted SH3" evidence="5">
    <location>
        <begin position="302"/>
        <end position="351"/>
    </location>
</feature>
<dbReference type="EMBL" id="PIPQ01000002">
    <property type="protein sequence ID" value="RUO42920.1"/>
    <property type="molecule type" value="Genomic_DNA"/>
</dbReference>
<comment type="caution">
    <text evidence="6">The sequence shown here is derived from an EMBL/GenBank/DDBJ whole genome shotgun (WGS) entry which is preliminary data.</text>
</comment>
<dbReference type="PANTHER" id="PTHR30469:SF20">
    <property type="entry name" value="EFFLUX RND TRANSPORTER PERIPLASMIC ADAPTOR SUBUNIT"/>
    <property type="match status" value="1"/>
</dbReference>
<evidence type="ECO:0000313" key="6">
    <source>
        <dbReference type="EMBL" id="RUO42920.1"/>
    </source>
</evidence>
<dbReference type="InterPro" id="IPR006143">
    <property type="entry name" value="RND_pump_MFP"/>
</dbReference>
<dbReference type="Gene3D" id="2.40.50.100">
    <property type="match status" value="1"/>
</dbReference>
<sequence length="369" mass="40622">MSRSVKHALLIGLFSIFLMTACSEQATPDQTATDDIRPVMLAQVASGAPLQTRRFPGTVAATQTANLTFRVGGELVMLAARPGQAVTQQQVIAKLDPKDYALAVEQAEARAELAKAQFTRTQQLLRDGIVSQAEFDQAKAEQQMALAALNSARTNLSYTELRAPFTGVVAALHVEPYENIAPQQPVLTLQTDTLIDVSIQVPERLFARVHRDESYQPEIRFDSIPDKVFHGRVKEWNRIADAATNTYQVVFTLAKPEHVNILPGMTAQVFVDSDRLLTGSKQVVRVPIGAVYSPPELANTPSQRYVWVYQATGDDIGTVHRRQVTIGQAFTHTILIEEGLTAGERVVAAGVHQLEEGAQVRPWHRERGL</sequence>
<dbReference type="Pfam" id="PF25967">
    <property type="entry name" value="RND-MFP_C"/>
    <property type="match status" value="1"/>
</dbReference>
<dbReference type="InterPro" id="IPR058627">
    <property type="entry name" value="MdtA-like_C"/>
</dbReference>
<evidence type="ECO:0000256" key="1">
    <source>
        <dbReference type="ARBA" id="ARBA00009477"/>
    </source>
</evidence>
<dbReference type="PROSITE" id="PS51257">
    <property type="entry name" value="PROKAR_LIPOPROTEIN"/>
    <property type="match status" value="1"/>
</dbReference>
<keyword evidence="2" id="KW-0732">Signal</keyword>
<dbReference type="OrthoDB" id="1185083at2"/>
<evidence type="ECO:0000259" key="3">
    <source>
        <dbReference type="Pfam" id="PF25876"/>
    </source>
</evidence>
<dbReference type="Gene3D" id="1.10.287.470">
    <property type="entry name" value="Helix hairpin bin"/>
    <property type="match status" value="1"/>
</dbReference>
<dbReference type="RefSeq" id="WP_126757135.1">
    <property type="nucleotide sequence ID" value="NZ_PIPQ01000002.1"/>
</dbReference>
<evidence type="ECO:0000259" key="5">
    <source>
        <dbReference type="Pfam" id="PF25967"/>
    </source>
</evidence>
<feature type="domain" description="CusB-like beta-barrel" evidence="4">
    <location>
        <begin position="197"/>
        <end position="272"/>
    </location>
</feature>
<feature type="signal peptide" evidence="2">
    <location>
        <begin position="1"/>
        <end position="26"/>
    </location>
</feature>
<protein>
    <submittedName>
        <fullName evidence="6">Efflux RND transporter periplasmic adaptor subunit</fullName>
    </submittedName>
</protein>
<dbReference type="AlphaFoldDB" id="A0A432X7W0"/>
<feature type="domain" description="Multidrug resistance protein MdtA-like alpha-helical hairpin" evidence="3">
    <location>
        <begin position="105"/>
        <end position="159"/>
    </location>
</feature>
<comment type="similarity">
    <text evidence="1">Belongs to the membrane fusion protein (MFP) (TC 8.A.1) family.</text>
</comment>
<dbReference type="InterPro" id="IPR058792">
    <property type="entry name" value="Beta-barrel_RND_2"/>
</dbReference>
<evidence type="ECO:0000259" key="4">
    <source>
        <dbReference type="Pfam" id="PF25954"/>
    </source>
</evidence>
<gene>
    <name evidence="6" type="ORF">CWE15_05835</name>
</gene>
<feature type="chain" id="PRO_5019014623" evidence="2">
    <location>
        <begin position="27"/>
        <end position="369"/>
    </location>
</feature>
<dbReference type="NCBIfam" id="TIGR01730">
    <property type="entry name" value="RND_mfp"/>
    <property type="match status" value="1"/>
</dbReference>
<dbReference type="Pfam" id="PF25954">
    <property type="entry name" value="Beta-barrel_RND_2"/>
    <property type="match status" value="1"/>
</dbReference>
<dbReference type="PANTHER" id="PTHR30469">
    <property type="entry name" value="MULTIDRUG RESISTANCE PROTEIN MDTA"/>
    <property type="match status" value="1"/>
</dbReference>
<dbReference type="SUPFAM" id="SSF111369">
    <property type="entry name" value="HlyD-like secretion proteins"/>
    <property type="match status" value="1"/>
</dbReference>
<name>A0A432X7W0_9GAMM</name>
<dbReference type="GO" id="GO:1990281">
    <property type="term" value="C:efflux pump complex"/>
    <property type="evidence" value="ECO:0007669"/>
    <property type="project" value="TreeGrafter"/>
</dbReference>
<evidence type="ECO:0000256" key="2">
    <source>
        <dbReference type="SAM" id="SignalP"/>
    </source>
</evidence>
<dbReference type="Pfam" id="PF25876">
    <property type="entry name" value="HH_MFP_RND"/>
    <property type="match status" value="1"/>
</dbReference>
<proteinExistence type="inferred from homology"/>
<evidence type="ECO:0000313" key="7">
    <source>
        <dbReference type="Proteomes" id="UP000286976"/>
    </source>
</evidence>
<keyword evidence="7" id="KW-1185">Reference proteome</keyword>
<dbReference type="Proteomes" id="UP000286976">
    <property type="component" value="Unassembled WGS sequence"/>
</dbReference>
<dbReference type="InterPro" id="IPR058624">
    <property type="entry name" value="MdtA-like_HH"/>
</dbReference>